<dbReference type="PANTHER" id="PTHR19375">
    <property type="entry name" value="HEAT SHOCK PROTEIN 70KDA"/>
    <property type="match status" value="1"/>
</dbReference>
<organism evidence="4 5">
    <name type="scientific">Astrephomene gubernaculifera</name>
    <dbReference type="NCBI Taxonomy" id="47775"/>
    <lineage>
        <taxon>Eukaryota</taxon>
        <taxon>Viridiplantae</taxon>
        <taxon>Chlorophyta</taxon>
        <taxon>core chlorophytes</taxon>
        <taxon>Chlorophyceae</taxon>
        <taxon>CS clade</taxon>
        <taxon>Chlamydomonadales</taxon>
        <taxon>Astrephomenaceae</taxon>
        <taxon>Astrephomene</taxon>
    </lineage>
</organism>
<keyword evidence="2" id="KW-0067">ATP-binding</keyword>
<keyword evidence="1" id="KW-0547">Nucleotide-binding</keyword>
<feature type="region of interest" description="Disordered" evidence="3">
    <location>
        <begin position="1"/>
        <end position="22"/>
    </location>
</feature>
<dbReference type="GO" id="GO:0005524">
    <property type="term" value="F:ATP binding"/>
    <property type="evidence" value="ECO:0007669"/>
    <property type="project" value="UniProtKB-KW"/>
</dbReference>
<name>A0AAD3DTP1_9CHLO</name>
<dbReference type="Gene3D" id="2.60.34.10">
    <property type="entry name" value="Substrate Binding Domain Of DNAk, Chain A, domain 1"/>
    <property type="match status" value="1"/>
</dbReference>
<evidence type="ECO:0000256" key="3">
    <source>
        <dbReference type="SAM" id="MobiDB-lite"/>
    </source>
</evidence>
<evidence type="ECO:0000256" key="1">
    <source>
        <dbReference type="ARBA" id="ARBA00022741"/>
    </source>
</evidence>
<comment type="caution">
    <text evidence="4">The sequence shown here is derived from an EMBL/GenBank/DDBJ whole genome shotgun (WGS) entry which is preliminary data.</text>
</comment>
<reference evidence="4 5" key="1">
    <citation type="journal article" date="2021" name="Sci. Rep.">
        <title>Genome sequencing of the multicellular alga Astrephomene provides insights into convergent evolution of germ-soma differentiation.</title>
        <authorList>
            <person name="Yamashita S."/>
            <person name="Yamamoto K."/>
            <person name="Matsuzaki R."/>
            <person name="Suzuki S."/>
            <person name="Yamaguchi H."/>
            <person name="Hirooka S."/>
            <person name="Minakuchi Y."/>
            <person name="Miyagishima S."/>
            <person name="Kawachi M."/>
            <person name="Toyoda A."/>
            <person name="Nozaki H."/>
        </authorList>
    </citation>
    <scope>NUCLEOTIDE SEQUENCE [LARGE SCALE GENOMIC DNA]</scope>
    <source>
        <strain evidence="4 5">NIES-4017</strain>
    </source>
</reference>
<feature type="compositionally biased region" description="Polar residues" evidence="3">
    <location>
        <begin position="153"/>
        <end position="164"/>
    </location>
</feature>
<dbReference type="GO" id="GO:0140662">
    <property type="term" value="F:ATP-dependent protein folding chaperone"/>
    <property type="evidence" value="ECO:0007669"/>
    <property type="project" value="InterPro"/>
</dbReference>
<keyword evidence="5" id="KW-1185">Reference proteome</keyword>
<evidence type="ECO:0000313" key="4">
    <source>
        <dbReference type="EMBL" id="GFR47939.1"/>
    </source>
</evidence>
<dbReference type="Proteomes" id="UP001054857">
    <property type="component" value="Unassembled WGS sequence"/>
</dbReference>
<dbReference type="InterPro" id="IPR029047">
    <property type="entry name" value="HSP70_peptide-bd_sf"/>
</dbReference>
<protein>
    <submittedName>
        <fullName evidence="4">Uncharacterized protein</fullName>
    </submittedName>
</protein>
<sequence length="391" mass="43672">MLPTETQRGAYSPGTTKRNTVNMYDSAAPKFEAIPDGPYEAPDVTHQQAAHAHFDDTREIKLKDAYGRELPITSYREHYPPKEALQPGEPLELPGGGAPFTARTTYDDEFWNKPRAARPVEPLSYTHRPAPMITRDTTNQDTYKPFELAPQPGSDTGRPTRQATSPPPLLPSIYDTTYRAHYVPKEGEPRVPPGSIPPRAPMPWLSDGTTYRNHYVPKPLALLPPADYDPGQPFPFAGTTEYRAEFPPKEAPPQLPPLTGVTSRQGLALPLPRRSLGVEFVHRGVSDRTFLLLPRTLEAPCSARQVFTTVHDNQEQACILVLYGDDPVASNNMVLGQFDIVNIPPAPKDVPRIEVTFRLSRDLVLTVEARDLDTARHKKWIQRGEVVVLRQ</sequence>
<dbReference type="SUPFAM" id="SSF100920">
    <property type="entry name" value="Heat shock protein 70kD (HSP70), peptide-binding domain"/>
    <property type="match status" value="1"/>
</dbReference>
<dbReference type="InterPro" id="IPR013126">
    <property type="entry name" value="Hsp_70_fam"/>
</dbReference>
<feature type="region of interest" description="Disordered" evidence="3">
    <location>
        <begin position="127"/>
        <end position="173"/>
    </location>
</feature>
<proteinExistence type="predicted"/>
<dbReference type="EMBL" id="BMAR01000021">
    <property type="protein sequence ID" value="GFR47939.1"/>
    <property type="molecule type" value="Genomic_DNA"/>
</dbReference>
<evidence type="ECO:0000313" key="5">
    <source>
        <dbReference type="Proteomes" id="UP001054857"/>
    </source>
</evidence>
<accession>A0AAD3DTP1</accession>
<evidence type="ECO:0000256" key="2">
    <source>
        <dbReference type="ARBA" id="ARBA00022840"/>
    </source>
</evidence>
<gene>
    <name evidence="4" type="ORF">Agub_g9742</name>
</gene>
<dbReference type="AlphaFoldDB" id="A0AAD3DTP1"/>
<dbReference type="Pfam" id="PF00012">
    <property type="entry name" value="HSP70"/>
    <property type="match status" value="1"/>
</dbReference>